<evidence type="ECO:0000313" key="3">
    <source>
        <dbReference type="Proteomes" id="UP000182975"/>
    </source>
</evidence>
<protein>
    <submittedName>
        <fullName evidence="2">Uncharacterized protein</fullName>
    </submittedName>
</protein>
<reference evidence="3" key="1">
    <citation type="submission" date="2016-10" db="EMBL/GenBank/DDBJ databases">
        <authorList>
            <person name="Varghese N."/>
        </authorList>
    </citation>
    <scope>NUCLEOTIDE SEQUENCE [LARGE SCALE GENOMIC DNA]</scope>
    <source>
        <strain evidence="3">DSM 21843</strain>
    </source>
</reference>
<organism evidence="2 3">
    <name type="scientific">Denitrobacterium detoxificans</name>
    <dbReference type="NCBI Taxonomy" id="79604"/>
    <lineage>
        <taxon>Bacteria</taxon>
        <taxon>Bacillati</taxon>
        <taxon>Actinomycetota</taxon>
        <taxon>Coriobacteriia</taxon>
        <taxon>Eggerthellales</taxon>
        <taxon>Eggerthellaceae</taxon>
        <taxon>Denitrobacterium</taxon>
    </lineage>
</organism>
<dbReference type="EMBL" id="FOEC01000020">
    <property type="protein sequence ID" value="SEP02358.1"/>
    <property type="molecule type" value="Genomic_DNA"/>
</dbReference>
<keyword evidence="3" id="KW-1185">Reference proteome</keyword>
<feature type="region of interest" description="Disordered" evidence="1">
    <location>
        <begin position="1"/>
        <end position="49"/>
    </location>
</feature>
<accession>A0A1H8UIB8</accession>
<feature type="compositionally biased region" description="Basic and acidic residues" evidence="1">
    <location>
        <begin position="25"/>
        <end position="37"/>
    </location>
</feature>
<gene>
    <name evidence="2" type="ORF">SAMN02910314_01950</name>
</gene>
<evidence type="ECO:0000256" key="1">
    <source>
        <dbReference type="SAM" id="MobiDB-lite"/>
    </source>
</evidence>
<dbReference type="AlphaFoldDB" id="A0A1H8UIB8"/>
<sequence length="49" mass="5473">MSDKTRRVNNAGRTPEPVVKRAKPFGKDDRAARESQRRASSYGRARGNA</sequence>
<evidence type="ECO:0000313" key="2">
    <source>
        <dbReference type="EMBL" id="SEP02358.1"/>
    </source>
</evidence>
<dbReference type="Proteomes" id="UP000182975">
    <property type="component" value="Unassembled WGS sequence"/>
</dbReference>
<name>A0A1H8UIB8_9ACTN</name>
<proteinExistence type="predicted"/>